<reference evidence="2" key="1">
    <citation type="submission" date="2017-05" db="EMBL/GenBank/DDBJ databases">
        <authorList>
            <person name="QRISCLOUD D."/>
        </authorList>
    </citation>
    <scope>NUCLEOTIDE SEQUENCE</scope>
</reference>
<evidence type="ECO:0000256" key="1">
    <source>
        <dbReference type="SAM" id="SignalP"/>
    </source>
</evidence>
<dbReference type="SUPFAM" id="SSF57059">
    <property type="entry name" value="omega toxin-like"/>
    <property type="match status" value="1"/>
</dbReference>
<proteinExistence type="predicted"/>
<feature type="chain" id="PRO_5020562896" evidence="1">
    <location>
        <begin position="21"/>
        <end position="85"/>
    </location>
</feature>
<feature type="signal peptide" evidence="1">
    <location>
        <begin position="1"/>
        <end position="20"/>
    </location>
</feature>
<accession>A0A4Q8KAK0</accession>
<reference evidence="2" key="2">
    <citation type="submission" date="2019-05" db="EMBL/GenBank/DDBJ databases">
        <title>Unravelling the molecular evolution of spider venoms.</title>
        <authorList>
            <person name="Pineda S."/>
        </authorList>
    </citation>
    <scope>NUCLEOTIDE SEQUENCE</scope>
</reference>
<keyword evidence="1" id="KW-0732">Signal</keyword>
<dbReference type="AlphaFoldDB" id="A0A4Q8KAK0"/>
<dbReference type="EMBL" id="HAHI01000509">
    <property type="protein sequence ID" value="SNX36805.1"/>
    <property type="molecule type" value="Transcribed_RNA"/>
</dbReference>
<sequence length="85" mass="9321">MKIIVVMMLLFVAFTAVAVAEKSIEDAALDLVMDRGDDKDCIGFMGWCSGEARSCCEGRVCDLWCKLNGKNRIAMLFTDGSDCSE</sequence>
<name>A0A4Q8KAK0_9ARAC</name>
<organism evidence="2">
    <name type="scientific">Heteropoda jugulans</name>
    <dbReference type="NCBI Taxonomy" id="1358901"/>
    <lineage>
        <taxon>Eukaryota</taxon>
        <taxon>Metazoa</taxon>
        <taxon>Ecdysozoa</taxon>
        <taxon>Arthropoda</taxon>
        <taxon>Chelicerata</taxon>
        <taxon>Arachnida</taxon>
        <taxon>Araneae</taxon>
        <taxon>Araneomorphae</taxon>
        <taxon>Entelegynae</taxon>
        <taxon>Dionycha</taxon>
        <taxon>Sparassidae</taxon>
        <taxon>Heteropoda</taxon>
    </lineage>
</organism>
<evidence type="ECO:0000313" key="2">
    <source>
        <dbReference type="EMBL" id="SNX36805.1"/>
    </source>
</evidence>
<protein>
    <submittedName>
        <fullName evidence="2">U22-Sparatoxin-Hju1t_1</fullName>
    </submittedName>
</protein>